<evidence type="ECO:0000313" key="3">
    <source>
        <dbReference type="EMBL" id="KAJ8063346.1"/>
    </source>
</evidence>
<evidence type="ECO:0000256" key="2">
    <source>
        <dbReference type="SAM" id="MobiDB-lite"/>
    </source>
</evidence>
<sequence>MSYDRPQSRGYFERDRHGHERIIFRSNSNSHRPTSSHSRRSTSQPRTTSREIANELEERNAELHAVTESLRTELAVVETRNWQLNSDNSALRNIVRVLKGDKEVLTMDNQEKSRDIQFLEGRIAKLEGKREKAEVRGERAEERVRMMRRGLTGRGILSEGGLKERLEEKVEEVERLQELVRVMDAKVSERNMWLVEKDNKLGFLRRWLVARGFHVEGV</sequence>
<feature type="compositionally biased region" description="Low complexity" evidence="2">
    <location>
        <begin position="25"/>
        <end position="47"/>
    </location>
</feature>
<organism evidence="3 4">
    <name type="scientific">Sclerotinia nivalis</name>
    <dbReference type="NCBI Taxonomy" id="352851"/>
    <lineage>
        <taxon>Eukaryota</taxon>
        <taxon>Fungi</taxon>
        <taxon>Dikarya</taxon>
        <taxon>Ascomycota</taxon>
        <taxon>Pezizomycotina</taxon>
        <taxon>Leotiomycetes</taxon>
        <taxon>Helotiales</taxon>
        <taxon>Sclerotiniaceae</taxon>
        <taxon>Sclerotinia</taxon>
    </lineage>
</organism>
<evidence type="ECO:0000256" key="1">
    <source>
        <dbReference type="SAM" id="Coils"/>
    </source>
</evidence>
<protein>
    <submittedName>
        <fullName evidence="3">Uncharacterized protein</fullName>
    </submittedName>
</protein>
<proteinExistence type="predicted"/>
<name>A0A9X0DH52_9HELO</name>
<dbReference type="EMBL" id="JAPEIS010000009">
    <property type="protein sequence ID" value="KAJ8063346.1"/>
    <property type="molecule type" value="Genomic_DNA"/>
</dbReference>
<feature type="coiled-coil region" evidence="1">
    <location>
        <begin position="109"/>
        <end position="186"/>
    </location>
</feature>
<feature type="region of interest" description="Disordered" evidence="2">
    <location>
        <begin position="1"/>
        <end position="48"/>
    </location>
</feature>
<dbReference type="AlphaFoldDB" id="A0A9X0DH52"/>
<dbReference type="OrthoDB" id="3561697at2759"/>
<accession>A0A9X0DH52</accession>
<gene>
    <name evidence="3" type="ORF">OCU04_008574</name>
</gene>
<keyword evidence="1" id="KW-0175">Coiled coil</keyword>
<dbReference type="Proteomes" id="UP001152300">
    <property type="component" value="Unassembled WGS sequence"/>
</dbReference>
<reference evidence="3" key="1">
    <citation type="submission" date="2022-11" db="EMBL/GenBank/DDBJ databases">
        <title>Genome Resource of Sclerotinia nivalis Strain SnTB1, a Plant Pathogen Isolated from American Ginseng.</title>
        <authorList>
            <person name="Fan S."/>
        </authorList>
    </citation>
    <scope>NUCLEOTIDE SEQUENCE</scope>
    <source>
        <strain evidence="3">SnTB1</strain>
    </source>
</reference>
<evidence type="ECO:0000313" key="4">
    <source>
        <dbReference type="Proteomes" id="UP001152300"/>
    </source>
</evidence>
<comment type="caution">
    <text evidence="3">The sequence shown here is derived from an EMBL/GenBank/DDBJ whole genome shotgun (WGS) entry which is preliminary data.</text>
</comment>
<keyword evidence="4" id="KW-1185">Reference proteome</keyword>
<feature type="compositionally biased region" description="Basic and acidic residues" evidence="2">
    <location>
        <begin position="11"/>
        <end position="23"/>
    </location>
</feature>